<comment type="caution">
    <text evidence="1">The sequence shown here is derived from an EMBL/GenBank/DDBJ whole genome shotgun (WGS) entry which is preliminary data.</text>
</comment>
<evidence type="ECO:0000313" key="1">
    <source>
        <dbReference type="EMBL" id="KAK3782980.1"/>
    </source>
</evidence>
<reference evidence="1" key="1">
    <citation type="journal article" date="2023" name="G3 (Bethesda)">
        <title>A reference genome for the long-term kleptoplast-retaining sea slug Elysia crispata morphotype clarki.</title>
        <authorList>
            <person name="Eastman K.E."/>
            <person name="Pendleton A.L."/>
            <person name="Shaikh M.A."/>
            <person name="Suttiyut T."/>
            <person name="Ogas R."/>
            <person name="Tomko P."/>
            <person name="Gavelis G."/>
            <person name="Widhalm J.R."/>
            <person name="Wisecaver J.H."/>
        </authorList>
    </citation>
    <scope>NUCLEOTIDE SEQUENCE</scope>
    <source>
        <strain evidence="1">ECLA1</strain>
    </source>
</reference>
<accession>A0AAE1A8H9</accession>
<keyword evidence="2" id="KW-1185">Reference proteome</keyword>
<protein>
    <submittedName>
        <fullName evidence="1">Uncharacterized protein</fullName>
    </submittedName>
</protein>
<organism evidence="1 2">
    <name type="scientific">Elysia crispata</name>
    <name type="common">lettuce slug</name>
    <dbReference type="NCBI Taxonomy" id="231223"/>
    <lineage>
        <taxon>Eukaryota</taxon>
        <taxon>Metazoa</taxon>
        <taxon>Spiralia</taxon>
        <taxon>Lophotrochozoa</taxon>
        <taxon>Mollusca</taxon>
        <taxon>Gastropoda</taxon>
        <taxon>Heterobranchia</taxon>
        <taxon>Euthyneura</taxon>
        <taxon>Panpulmonata</taxon>
        <taxon>Sacoglossa</taxon>
        <taxon>Placobranchoidea</taxon>
        <taxon>Plakobranchidae</taxon>
        <taxon>Elysia</taxon>
    </lineage>
</organism>
<evidence type="ECO:0000313" key="2">
    <source>
        <dbReference type="Proteomes" id="UP001283361"/>
    </source>
</evidence>
<gene>
    <name evidence="1" type="ORF">RRG08_058039</name>
</gene>
<sequence length="124" mass="14389">MTRTLIFLYVFPSVHTPTRHSWIRVKCAHTNQECSNEGGCCSTDDVCVTLHDEVLDDTMSVAPRKCKTIYRYPQAVVRNGRCDDSRQCYDRCCQVYRGYRYGTIYRCGSQIEGRMAHDCVVRNF</sequence>
<dbReference type="AlphaFoldDB" id="A0AAE1A8H9"/>
<dbReference type="EMBL" id="JAWDGP010002464">
    <property type="protein sequence ID" value="KAK3782980.1"/>
    <property type="molecule type" value="Genomic_DNA"/>
</dbReference>
<dbReference type="Proteomes" id="UP001283361">
    <property type="component" value="Unassembled WGS sequence"/>
</dbReference>
<name>A0AAE1A8H9_9GAST</name>
<proteinExistence type="predicted"/>